<organism evidence="2 3">
    <name type="scientific">Glossina austeni</name>
    <name type="common">Savannah tsetse fly</name>
    <dbReference type="NCBI Taxonomy" id="7395"/>
    <lineage>
        <taxon>Eukaryota</taxon>
        <taxon>Metazoa</taxon>
        <taxon>Ecdysozoa</taxon>
        <taxon>Arthropoda</taxon>
        <taxon>Hexapoda</taxon>
        <taxon>Insecta</taxon>
        <taxon>Pterygota</taxon>
        <taxon>Neoptera</taxon>
        <taxon>Endopterygota</taxon>
        <taxon>Diptera</taxon>
        <taxon>Brachycera</taxon>
        <taxon>Muscomorpha</taxon>
        <taxon>Hippoboscoidea</taxon>
        <taxon>Glossinidae</taxon>
        <taxon>Glossina</taxon>
    </lineage>
</organism>
<dbReference type="EnsemblMetazoa" id="GAUT031571-RA">
    <property type="protein sequence ID" value="GAUT031571-PA"/>
    <property type="gene ID" value="GAUT031571"/>
</dbReference>
<proteinExistence type="predicted"/>
<feature type="compositionally biased region" description="Polar residues" evidence="1">
    <location>
        <begin position="154"/>
        <end position="168"/>
    </location>
</feature>
<dbReference type="VEuPathDB" id="VectorBase:GAUT031571"/>
<dbReference type="AlphaFoldDB" id="A0A1A9VB37"/>
<evidence type="ECO:0000313" key="2">
    <source>
        <dbReference type="EnsemblMetazoa" id="GAUT031571-PA"/>
    </source>
</evidence>
<protein>
    <submittedName>
        <fullName evidence="2">Uncharacterized protein</fullName>
    </submittedName>
</protein>
<sequence length="193" mass="21851">MRFRLVVTVCAVTRSVFNATEKWLNAQGSKSKPGLAIRSALVMTHVSYLMQLWNERRKSQEAKPKPGVAIMRSALVMTHVGYLNRKHPHASCEHRRCVVSFELITDALIFKRKRKVPRSCFNPARVPAATQIRMESLSMPLKRKSNEIKKNRSRLANKNGASKQSNTVDTHYCDQQSQSVKLGIAFSVVVSTR</sequence>
<keyword evidence="3" id="KW-1185">Reference proteome</keyword>
<feature type="region of interest" description="Disordered" evidence="1">
    <location>
        <begin position="144"/>
        <end position="168"/>
    </location>
</feature>
<accession>A0A1A9VB37</accession>
<name>A0A1A9VB37_GLOAU</name>
<evidence type="ECO:0000256" key="1">
    <source>
        <dbReference type="SAM" id="MobiDB-lite"/>
    </source>
</evidence>
<evidence type="ECO:0000313" key="3">
    <source>
        <dbReference type="Proteomes" id="UP000078200"/>
    </source>
</evidence>
<reference evidence="2" key="1">
    <citation type="submission" date="2020-05" db="UniProtKB">
        <authorList>
            <consortium name="EnsemblMetazoa"/>
        </authorList>
    </citation>
    <scope>IDENTIFICATION</scope>
    <source>
        <strain evidence="2">TTRI</strain>
    </source>
</reference>
<dbReference type="Proteomes" id="UP000078200">
    <property type="component" value="Unassembled WGS sequence"/>
</dbReference>